<dbReference type="GO" id="GO:0003723">
    <property type="term" value="F:RNA binding"/>
    <property type="evidence" value="ECO:0007669"/>
    <property type="project" value="UniProtKB-UniRule"/>
</dbReference>
<evidence type="ECO:0000256" key="1">
    <source>
        <dbReference type="ARBA" id="ARBA00004123"/>
    </source>
</evidence>
<dbReference type="SMART" id="SM00517">
    <property type="entry name" value="PolyA"/>
    <property type="match status" value="1"/>
</dbReference>
<dbReference type="InterPro" id="IPR000504">
    <property type="entry name" value="RRM_dom"/>
</dbReference>
<evidence type="ECO:0000256" key="8">
    <source>
        <dbReference type="PROSITE-ProRule" id="PRU00176"/>
    </source>
</evidence>
<feature type="domain" description="RRM" evidence="11">
    <location>
        <begin position="193"/>
        <end position="261"/>
    </location>
</feature>
<dbReference type="InterPro" id="IPR012677">
    <property type="entry name" value="Nucleotide-bd_a/b_plait_sf"/>
</dbReference>
<dbReference type="GO" id="GO:0005737">
    <property type="term" value="C:cytoplasm"/>
    <property type="evidence" value="ECO:0007669"/>
    <property type="project" value="UniProtKB-SubCell"/>
</dbReference>
<dbReference type="Pfam" id="PF00658">
    <property type="entry name" value="MLLE"/>
    <property type="match status" value="1"/>
</dbReference>
<dbReference type="EMBL" id="KQ235562">
    <property type="protein sequence ID" value="KMZ96815.1"/>
    <property type="molecule type" value="Genomic_DNA"/>
</dbReference>
<dbReference type="PANTHER" id="PTHR24012">
    <property type="entry name" value="RNA BINDING PROTEIN"/>
    <property type="match status" value="1"/>
</dbReference>
<evidence type="ECO:0000256" key="4">
    <source>
        <dbReference type="ARBA" id="ARBA00022490"/>
    </source>
</evidence>
<dbReference type="FunFam" id="3.30.70.330:FF:000385">
    <property type="entry name" value="Polyadenylate-binding protein"/>
    <property type="match status" value="1"/>
</dbReference>
<dbReference type="Gene3D" id="3.30.70.330">
    <property type="match status" value="4"/>
</dbReference>
<dbReference type="NCBIfam" id="TIGR01628">
    <property type="entry name" value="PABP-1234"/>
    <property type="match status" value="1"/>
</dbReference>
<feature type="compositionally biased region" description="Low complexity" evidence="10">
    <location>
        <begin position="671"/>
        <end position="703"/>
    </location>
</feature>
<evidence type="ECO:0000313" key="13">
    <source>
        <dbReference type="EMBL" id="KMZ96815.1"/>
    </source>
</evidence>
<feature type="domain" description="PABC" evidence="12">
    <location>
        <begin position="808"/>
        <end position="884"/>
    </location>
</feature>
<dbReference type="InterPro" id="IPR035979">
    <property type="entry name" value="RBD_domain_sf"/>
</dbReference>
<feature type="compositionally biased region" description="Low complexity" evidence="10">
    <location>
        <begin position="364"/>
        <end position="377"/>
    </location>
</feature>
<dbReference type="CDD" id="cd12381">
    <property type="entry name" value="RRM4_I_PABPs"/>
    <property type="match status" value="1"/>
</dbReference>
<dbReference type="InterPro" id="IPR006515">
    <property type="entry name" value="PABP_1234"/>
</dbReference>
<evidence type="ECO:0000256" key="9">
    <source>
        <dbReference type="RuleBase" id="RU362004"/>
    </source>
</evidence>
<dbReference type="Pfam" id="PF00076">
    <property type="entry name" value="RRM_1"/>
    <property type="match status" value="4"/>
</dbReference>
<dbReference type="SMART" id="SM00360">
    <property type="entry name" value="RRM"/>
    <property type="match status" value="4"/>
</dbReference>
<feature type="compositionally biased region" description="Basic and acidic residues" evidence="10">
    <location>
        <begin position="306"/>
        <end position="319"/>
    </location>
</feature>
<dbReference type="GO" id="GO:0005634">
    <property type="term" value="C:nucleus"/>
    <property type="evidence" value="ECO:0007669"/>
    <property type="project" value="UniProtKB-SubCell"/>
</dbReference>
<feature type="region of interest" description="Disordered" evidence="10">
    <location>
        <begin position="635"/>
        <end position="718"/>
    </location>
</feature>
<keyword evidence="6 8" id="KW-0694">RNA-binding</keyword>
<evidence type="ECO:0000256" key="6">
    <source>
        <dbReference type="ARBA" id="ARBA00022884"/>
    </source>
</evidence>
<evidence type="ECO:0000259" key="11">
    <source>
        <dbReference type="PROSITE" id="PS50102"/>
    </source>
</evidence>
<dbReference type="FunFam" id="3.30.70.330:FF:000651">
    <property type="entry name" value="Poly(A) binding protein cytoplasmic 1 like"/>
    <property type="match status" value="1"/>
</dbReference>
<dbReference type="Proteomes" id="UP000053239">
    <property type="component" value="Unassembled WGS sequence"/>
</dbReference>
<evidence type="ECO:0000259" key="12">
    <source>
        <dbReference type="PROSITE" id="PS51309"/>
    </source>
</evidence>
<comment type="function">
    <text evidence="9">Binds the poly(A) tail of mRNA.</text>
</comment>
<feature type="compositionally biased region" description="Low complexity" evidence="10">
    <location>
        <begin position="744"/>
        <end position="771"/>
    </location>
</feature>
<keyword evidence="5" id="KW-0677">Repeat</keyword>
<evidence type="ECO:0000313" key="14">
    <source>
        <dbReference type="Proteomes" id="UP000053239"/>
    </source>
</evidence>
<keyword evidence="4 9" id="KW-0963">Cytoplasm</keyword>
<feature type="compositionally biased region" description="Low complexity" evidence="10">
    <location>
        <begin position="336"/>
        <end position="348"/>
    </location>
</feature>
<proteinExistence type="inferred from homology"/>
<accession>A0A0J9TM53</accession>
<dbReference type="SUPFAM" id="SSF63570">
    <property type="entry name" value="PABC (PABP) domain"/>
    <property type="match status" value="1"/>
</dbReference>
<comment type="subcellular location">
    <subcellularLocation>
        <location evidence="2 9">Cytoplasm</location>
    </subcellularLocation>
    <subcellularLocation>
        <location evidence="1">Nucleus</location>
    </subcellularLocation>
</comment>
<evidence type="ECO:0000256" key="7">
    <source>
        <dbReference type="ARBA" id="ARBA00023242"/>
    </source>
</evidence>
<dbReference type="InterPro" id="IPR036053">
    <property type="entry name" value="PABP-dom"/>
</dbReference>
<feature type="region of interest" description="Disordered" evidence="10">
    <location>
        <begin position="269"/>
        <end position="416"/>
    </location>
</feature>
<dbReference type="PROSITE" id="PS50102">
    <property type="entry name" value="RRM"/>
    <property type="match status" value="4"/>
</dbReference>
<feature type="domain" description="RRM" evidence="11">
    <location>
        <begin position="16"/>
        <end position="94"/>
    </location>
</feature>
<evidence type="ECO:0000256" key="3">
    <source>
        <dbReference type="ARBA" id="ARBA00008557"/>
    </source>
</evidence>
<feature type="region of interest" description="Disordered" evidence="10">
    <location>
        <begin position="731"/>
        <end position="777"/>
    </location>
</feature>
<feature type="compositionally biased region" description="Basic and acidic residues" evidence="10">
    <location>
        <begin position="349"/>
        <end position="363"/>
    </location>
</feature>
<dbReference type="CDD" id="cd12378">
    <property type="entry name" value="RRM1_I_PABPs"/>
    <property type="match status" value="1"/>
</dbReference>
<keyword evidence="7" id="KW-0539">Nucleus</keyword>
<evidence type="ECO:0000256" key="10">
    <source>
        <dbReference type="SAM" id="MobiDB-lite"/>
    </source>
</evidence>
<sequence length="884" mass="96543">MLATGTNIMHPSFSTASLYVGDLNEDVTEAVLYEIFNTVGHVSSIRVCRDSVTRKSLGYAYVNYHNLADAERALDTLNYTNIKGQPARLMWSHRDPSLRKSGAGNIFVKNLDKSIDNKALFDTFSMFGNILSCKVATDEFGKSKSYGFVHYEDEESAKEAIEKVNGIQLGSKNVYVGHFIKKSERATNDTKFTNLYVKNFPDSVTEAHLKQLFSPFGEITSMIVKTDNKNRKFCFINYADSESAKNAMENLNGKKITDDGQIDPTYDAKKEEAEGGSGVSSGTGAGAATNGASGSGSADANASGGEGDKGAAADAKGDSKAANAGDTGKSGEEAEGGAATSTAAASESAKGKEGNSGASDDKANAASGATSTDAAANGKEDAAGSDATNAAAQGEATTGSSKKESGSENADSPNILYVGPHQSRARRHAILKAKFDNLNMESKNKHQGVNLYIKNLDDAIDDQTLKELFEPYGTITSAKVMRDDKEQSKGFGFVCFALQEEANRAVTEMHLKIINGKPLYVGLAEKREQRLSRLQQRFRMHPIRHHMNNALNSPMQYPNPQSPQLQFNQNTLNYGRPVITPFNQNNLISWRHQQAAQQQVVHQQAAQQQLNFNANLRGQMNQMRLYTQGGGNMMNNNMNQNKVNSQLHPGHQYPNALGQANPQQPNLNAPGQHNNNQPMQQQPGNNQMMNNNMRNMNSRANRNMGGGNMGNMPNQKQLPLNMVGKQNNAQANQMNHQGPPPPQQQQQQQQQQQTQQTQQKSAQQMQQQVPPNGNFKFTSQARNRMEMPNKNANKVNPINNMNVNFNNNSTLTAAALASAPPSMQKQVLGENLFPLVANYHPTLAGKITGMMLEMDNSELLILLENEEQLKKKIDEALVVLQKAK</sequence>
<evidence type="ECO:0000256" key="2">
    <source>
        <dbReference type="ARBA" id="ARBA00004496"/>
    </source>
</evidence>
<gene>
    <name evidence="13" type="ORF">PVNG_03985</name>
</gene>
<dbReference type="Gene3D" id="1.10.1900.10">
    <property type="entry name" value="c-terminal domain of poly(a) binding protein"/>
    <property type="match status" value="1"/>
</dbReference>
<reference evidence="13 14" key="1">
    <citation type="submission" date="2011-09" db="EMBL/GenBank/DDBJ databases">
        <title>The Genome Sequence of Plasmodium vivax North Korean.</title>
        <authorList>
            <consortium name="The Broad Institute Genome Sequencing Platform"/>
            <consortium name="The Broad Institute Genome Sequencing Center for Infectious Disease"/>
            <person name="Neafsey D."/>
            <person name="Carlton J."/>
            <person name="Barnwell J."/>
            <person name="Collins W."/>
            <person name="Escalante A."/>
            <person name="Mullikin J."/>
            <person name="Saul A."/>
            <person name="Guigo R."/>
            <person name="Camara F."/>
            <person name="Young S.K."/>
            <person name="Zeng Q."/>
            <person name="Gargeya S."/>
            <person name="Fitzgerald M."/>
            <person name="Haas B."/>
            <person name="Abouelleil A."/>
            <person name="Alvarado L."/>
            <person name="Arachchi H.M."/>
            <person name="Berlin A."/>
            <person name="Brown A."/>
            <person name="Chapman S.B."/>
            <person name="Chen Z."/>
            <person name="Dunbar C."/>
            <person name="Freedman E."/>
            <person name="Gearin G."/>
            <person name="Gellesch M."/>
            <person name="Goldberg J."/>
            <person name="Griggs A."/>
            <person name="Gujja S."/>
            <person name="Heiman D."/>
            <person name="Howarth C."/>
            <person name="Larson L."/>
            <person name="Lui A."/>
            <person name="MacDonald P.J.P."/>
            <person name="Montmayeur A."/>
            <person name="Murphy C."/>
            <person name="Neiman D."/>
            <person name="Pearson M."/>
            <person name="Priest M."/>
            <person name="Roberts A."/>
            <person name="Saif S."/>
            <person name="Shea T."/>
            <person name="Shenoy N."/>
            <person name="Sisk P."/>
            <person name="Stolte C."/>
            <person name="Sykes S."/>
            <person name="Wortman J."/>
            <person name="Nusbaum C."/>
            <person name="Birren B."/>
        </authorList>
    </citation>
    <scope>NUCLEOTIDE SEQUENCE [LARGE SCALE GENOMIC DNA]</scope>
    <source>
        <strain evidence="13 14">North Korean</strain>
    </source>
</reference>
<dbReference type="SUPFAM" id="SSF54928">
    <property type="entry name" value="RNA-binding domain, RBD"/>
    <property type="match status" value="3"/>
</dbReference>
<feature type="compositionally biased region" description="Gly residues" evidence="10">
    <location>
        <begin position="275"/>
        <end position="285"/>
    </location>
</feature>
<protein>
    <recommendedName>
        <fullName evidence="9">Polyadenylate-binding protein</fullName>
        <shortName evidence="9">PABP</shortName>
    </recommendedName>
</protein>
<dbReference type="InterPro" id="IPR045305">
    <property type="entry name" value="RRM2_I_PABPs"/>
</dbReference>
<comment type="similarity">
    <text evidence="3 9">Belongs to the polyadenylate-binding protein type-1 family.</text>
</comment>
<feature type="domain" description="RRM" evidence="11">
    <location>
        <begin position="104"/>
        <end position="181"/>
    </location>
</feature>
<dbReference type="FunFam" id="1.10.1900.10:FF:000004">
    <property type="entry name" value="Polyadenylate-binding protein"/>
    <property type="match status" value="1"/>
</dbReference>
<dbReference type="AlphaFoldDB" id="A0A0J9TM53"/>
<feature type="compositionally biased region" description="Low complexity" evidence="10">
    <location>
        <begin position="286"/>
        <end position="303"/>
    </location>
</feature>
<name>A0A0J9TM53_PLAVI</name>
<feature type="compositionally biased region" description="Polar residues" evidence="10">
    <location>
        <begin position="658"/>
        <end position="669"/>
    </location>
</feature>
<organism evidence="13 14">
    <name type="scientific">Plasmodium vivax North Korean</name>
    <dbReference type="NCBI Taxonomy" id="1035514"/>
    <lineage>
        <taxon>Eukaryota</taxon>
        <taxon>Sar</taxon>
        <taxon>Alveolata</taxon>
        <taxon>Apicomplexa</taxon>
        <taxon>Aconoidasida</taxon>
        <taxon>Haemosporida</taxon>
        <taxon>Plasmodiidae</taxon>
        <taxon>Plasmodium</taxon>
        <taxon>Plasmodium (Plasmodium)</taxon>
    </lineage>
</organism>
<dbReference type="InterPro" id="IPR034364">
    <property type="entry name" value="PABP_RRM1"/>
</dbReference>
<dbReference type="CDD" id="cd12379">
    <property type="entry name" value="RRM2_I_PABPs"/>
    <property type="match status" value="1"/>
</dbReference>
<dbReference type="FunFam" id="3.30.70.330:FF:000003">
    <property type="entry name" value="Polyadenylate-binding protein"/>
    <property type="match status" value="1"/>
</dbReference>
<evidence type="ECO:0000256" key="5">
    <source>
        <dbReference type="ARBA" id="ARBA00022737"/>
    </source>
</evidence>
<dbReference type="OrthoDB" id="19742at2759"/>
<feature type="domain" description="RRM" evidence="11">
    <location>
        <begin position="449"/>
        <end position="526"/>
    </location>
</feature>
<dbReference type="PROSITE" id="PS51309">
    <property type="entry name" value="PABC"/>
    <property type="match status" value="1"/>
</dbReference>
<dbReference type="InterPro" id="IPR002004">
    <property type="entry name" value="PABP_HYD_C"/>
</dbReference>